<gene>
    <name evidence="1" type="ORF">P8625_01735</name>
</gene>
<name>A0ABY8L398_9FLAO</name>
<evidence type="ECO:0008006" key="3">
    <source>
        <dbReference type="Google" id="ProtNLM"/>
    </source>
</evidence>
<organism evidence="1 2">
    <name type="scientific">Tenacibaculum tangerinum</name>
    <dbReference type="NCBI Taxonomy" id="3038772"/>
    <lineage>
        <taxon>Bacteria</taxon>
        <taxon>Pseudomonadati</taxon>
        <taxon>Bacteroidota</taxon>
        <taxon>Flavobacteriia</taxon>
        <taxon>Flavobacteriales</taxon>
        <taxon>Flavobacteriaceae</taxon>
        <taxon>Tenacibaculum</taxon>
    </lineage>
</organism>
<evidence type="ECO:0000313" key="1">
    <source>
        <dbReference type="EMBL" id="WGH75912.1"/>
    </source>
</evidence>
<dbReference type="PROSITE" id="PS51257">
    <property type="entry name" value="PROKAR_LIPOPROTEIN"/>
    <property type="match status" value="1"/>
</dbReference>
<protein>
    <recommendedName>
        <fullName evidence="3">DUF5017 domain-containing protein</fullName>
    </recommendedName>
</protein>
<accession>A0ABY8L398</accession>
<proteinExistence type="predicted"/>
<dbReference type="RefSeq" id="WP_279651783.1">
    <property type="nucleotide sequence ID" value="NZ_CP122539.1"/>
</dbReference>
<evidence type="ECO:0000313" key="2">
    <source>
        <dbReference type="Proteomes" id="UP001232001"/>
    </source>
</evidence>
<reference evidence="1 2" key="1">
    <citation type="submission" date="2023-04" db="EMBL/GenBank/DDBJ databases">
        <title>Tenacibaculum tangerinum sp. nov., isolated from sea tidal flat of South Korea.</title>
        <authorList>
            <person name="Lee S.H."/>
            <person name="Kim J.-J."/>
        </authorList>
    </citation>
    <scope>NUCLEOTIDE SEQUENCE [LARGE SCALE GENOMIC DNA]</scope>
    <source>
        <strain evidence="1 2">GRR-S3-23</strain>
    </source>
</reference>
<sequence length="265" mass="29459">MRYKKIILILPFLLLACSSDEDPITEPQEDSLAIELVTSKALVAIDEVVSFQVKANKPFSSITYSTDNFTTFKTVSKSLGDSFGTSLPLYVNTANIGVISYSIRVEDDAGKKASSTISFTIEKGNAVHLKEVLVNSFYDKDNTWDTEFSNTDPNRLADVFFFLQKPQIGILSGQLQQRPWFESSVKENQGDLTWNLSQKELYVNPNATVEFALADDDGGGIGQDLLLGPPYGREIDLSLHRNTKPSNITLEDISINLNVDFGLEW</sequence>
<dbReference type="EMBL" id="CP122539">
    <property type="protein sequence ID" value="WGH75912.1"/>
    <property type="molecule type" value="Genomic_DNA"/>
</dbReference>
<dbReference type="Proteomes" id="UP001232001">
    <property type="component" value="Chromosome"/>
</dbReference>
<keyword evidence="2" id="KW-1185">Reference proteome</keyword>